<keyword evidence="4" id="KW-1185">Reference proteome</keyword>
<sequence length="130" mass="14902">MLTSFGANNIEAVPHPAAAIQHCMYNAVDVVLCDYLLGNDRNGQHLLEELRHRKLLKRSSLFLMVTAETSKDVVMGARENQPDAYLTKPLNRTMLQKRLAIRASRPPQAAVRWPGDSLFDRSRRHHRLFR</sequence>
<dbReference type="InterPro" id="IPR011006">
    <property type="entry name" value="CheY-like_superfamily"/>
</dbReference>
<dbReference type="Pfam" id="PF00072">
    <property type="entry name" value="Response_reg"/>
    <property type="match status" value="1"/>
</dbReference>
<name>A0ABX7MPL9_9GAMM</name>
<dbReference type="PROSITE" id="PS50110">
    <property type="entry name" value="RESPONSE_REGULATORY"/>
    <property type="match status" value="1"/>
</dbReference>
<organism evidence="3 4">
    <name type="scientific">Marinobacter salinisoli</name>
    <dbReference type="NCBI Taxonomy" id="2769486"/>
    <lineage>
        <taxon>Bacteria</taxon>
        <taxon>Pseudomonadati</taxon>
        <taxon>Pseudomonadota</taxon>
        <taxon>Gammaproteobacteria</taxon>
        <taxon>Pseudomonadales</taxon>
        <taxon>Marinobacteraceae</taxon>
        <taxon>Marinobacter</taxon>
    </lineage>
</organism>
<evidence type="ECO:0000259" key="2">
    <source>
        <dbReference type="PROSITE" id="PS50110"/>
    </source>
</evidence>
<dbReference type="RefSeq" id="WP_206643493.1">
    <property type="nucleotide sequence ID" value="NZ_CP071247.1"/>
</dbReference>
<evidence type="ECO:0000313" key="4">
    <source>
        <dbReference type="Proteomes" id="UP000663555"/>
    </source>
</evidence>
<dbReference type="Gene3D" id="3.40.50.2300">
    <property type="match status" value="1"/>
</dbReference>
<proteinExistence type="predicted"/>
<dbReference type="SUPFAM" id="SSF52172">
    <property type="entry name" value="CheY-like"/>
    <property type="match status" value="1"/>
</dbReference>
<evidence type="ECO:0000256" key="1">
    <source>
        <dbReference type="PROSITE-ProRule" id="PRU00169"/>
    </source>
</evidence>
<feature type="domain" description="Response regulatory" evidence="2">
    <location>
        <begin position="1"/>
        <end position="103"/>
    </location>
</feature>
<dbReference type="Proteomes" id="UP000663555">
    <property type="component" value="Chromosome"/>
</dbReference>
<reference evidence="3 4" key="1">
    <citation type="submission" date="2021-03" db="EMBL/GenBank/DDBJ databases">
        <title>Genome sequencing of Marinobacter sp. LPB0319.</title>
        <authorList>
            <person name="Kim J."/>
        </authorList>
    </citation>
    <scope>NUCLEOTIDE SEQUENCE [LARGE SCALE GENOMIC DNA]</scope>
    <source>
        <strain evidence="3 4">LPB0319</strain>
    </source>
</reference>
<protein>
    <submittedName>
        <fullName evidence="3">Response regulator</fullName>
    </submittedName>
</protein>
<dbReference type="EMBL" id="CP071247">
    <property type="protein sequence ID" value="QSP94272.1"/>
    <property type="molecule type" value="Genomic_DNA"/>
</dbReference>
<evidence type="ECO:0000313" key="3">
    <source>
        <dbReference type="EMBL" id="QSP94272.1"/>
    </source>
</evidence>
<gene>
    <name evidence="3" type="ORF">LPB19_13925</name>
</gene>
<accession>A0ABX7MPL9</accession>
<feature type="modified residue" description="4-aspartylphosphate" evidence="1">
    <location>
        <position position="34"/>
    </location>
</feature>
<keyword evidence="1" id="KW-0597">Phosphoprotein</keyword>
<dbReference type="InterPro" id="IPR001789">
    <property type="entry name" value="Sig_transdc_resp-reg_receiver"/>
</dbReference>